<evidence type="ECO:0000256" key="1">
    <source>
        <dbReference type="SAM" id="MobiDB-lite"/>
    </source>
</evidence>
<reference evidence="2" key="1">
    <citation type="submission" date="2018-05" db="EMBL/GenBank/DDBJ databases">
        <authorList>
            <person name="Lanie J.A."/>
            <person name="Ng W.-L."/>
            <person name="Kazmierczak K.M."/>
            <person name="Andrzejewski T.M."/>
            <person name="Davidsen T.M."/>
            <person name="Wayne K.J."/>
            <person name="Tettelin H."/>
            <person name="Glass J.I."/>
            <person name="Rusch D."/>
            <person name="Podicherti R."/>
            <person name="Tsui H.-C.T."/>
            <person name="Winkler M.E."/>
        </authorList>
    </citation>
    <scope>NUCLEOTIDE SEQUENCE</scope>
</reference>
<protein>
    <submittedName>
        <fullName evidence="2">Uncharacterized protein</fullName>
    </submittedName>
</protein>
<evidence type="ECO:0000313" key="2">
    <source>
        <dbReference type="EMBL" id="SVB42248.1"/>
    </source>
</evidence>
<accession>A0A382DV37</accession>
<sequence length="75" mass="8311">VPDYITETGSFLLFAVPWVDARSAAETVSYESCKFPIFGWDRTDTTSERIATTPPPSYEPVELPSEMNHTSPVGD</sequence>
<dbReference type="EMBL" id="UINC01041247">
    <property type="protein sequence ID" value="SVB42248.1"/>
    <property type="molecule type" value="Genomic_DNA"/>
</dbReference>
<proteinExistence type="predicted"/>
<feature type="non-terminal residue" evidence="2">
    <location>
        <position position="1"/>
    </location>
</feature>
<organism evidence="2">
    <name type="scientific">marine metagenome</name>
    <dbReference type="NCBI Taxonomy" id="408172"/>
    <lineage>
        <taxon>unclassified sequences</taxon>
        <taxon>metagenomes</taxon>
        <taxon>ecological metagenomes</taxon>
    </lineage>
</organism>
<gene>
    <name evidence="2" type="ORF">METZ01_LOCUS195102</name>
</gene>
<dbReference type="AlphaFoldDB" id="A0A382DV37"/>
<feature type="region of interest" description="Disordered" evidence="1">
    <location>
        <begin position="46"/>
        <end position="75"/>
    </location>
</feature>
<name>A0A382DV37_9ZZZZ</name>